<dbReference type="EMBL" id="BMNC01000001">
    <property type="protein sequence ID" value="GGM68653.1"/>
    <property type="molecule type" value="Genomic_DNA"/>
</dbReference>
<evidence type="ECO:0000313" key="3">
    <source>
        <dbReference type="EMBL" id="GGM68653.1"/>
    </source>
</evidence>
<accession>A0ABQ2HB19</accession>
<protein>
    <submittedName>
        <fullName evidence="3">PucR family transcriptional regulator</fullName>
    </submittedName>
</protein>
<name>A0ABQ2HB19_9PSEU</name>
<dbReference type="Pfam" id="PF07905">
    <property type="entry name" value="PucR"/>
    <property type="match status" value="1"/>
</dbReference>
<evidence type="ECO:0000259" key="1">
    <source>
        <dbReference type="Pfam" id="PF07905"/>
    </source>
</evidence>
<evidence type="ECO:0000259" key="2">
    <source>
        <dbReference type="Pfam" id="PF13556"/>
    </source>
</evidence>
<gene>
    <name evidence="3" type="primary">pucR</name>
    <name evidence="3" type="ORF">GCM10011609_00400</name>
</gene>
<dbReference type="InterPro" id="IPR012914">
    <property type="entry name" value="PucR_dom"/>
</dbReference>
<dbReference type="InterPro" id="IPR042070">
    <property type="entry name" value="PucR_C-HTH_sf"/>
</dbReference>
<sequence length="419" mass="44794">MPITVRDLAGKLALPVLAGDVSKPVGWVHGTELEDPTPFLEGGELLLTTGLSAIRDGYVERLVRAGVVGLGFGTGLGHDVVPASLVRAAEEAGLGLVEVPREVPFIAISKAVSKALAADEYAALTRTSEAQRALTRAAVRAGVEGVVRRLGQWIDGWAVLLDAAGQPVHAHNPRLVPDLSAELARLRTAGGLASIAFELDGEHVFLQVLGSRARGVLAVGSARPDPGIVNTAASLLVLALAQHDSVDAARKELRAGQFLLLLNGIPVDGLPDRFRVHLVDEPPDDGFWAQHEGRIVVLAGESDGFASSEVDVTAVARGYREAQQAKKAGVRRFEELAGTLEVPDGFAEALLGPLDAETRETLRVWLRHHGSWDPAAAELGVHRHTLRNRVRRAEQALRRSLDSPGLRAELWLALHREDQ</sequence>
<dbReference type="Gene3D" id="1.10.10.2840">
    <property type="entry name" value="PucR C-terminal helix-turn-helix domain"/>
    <property type="match status" value="1"/>
</dbReference>
<organism evidence="3 4">
    <name type="scientific">Lentzea pudingi</name>
    <dbReference type="NCBI Taxonomy" id="1789439"/>
    <lineage>
        <taxon>Bacteria</taxon>
        <taxon>Bacillati</taxon>
        <taxon>Actinomycetota</taxon>
        <taxon>Actinomycetes</taxon>
        <taxon>Pseudonocardiales</taxon>
        <taxon>Pseudonocardiaceae</taxon>
        <taxon>Lentzea</taxon>
    </lineage>
</organism>
<reference evidence="4" key="1">
    <citation type="journal article" date="2019" name="Int. J. Syst. Evol. Microbiol.">
        <title>The Global Catalogue of Microorganisms (GCM) 10K type strain sequencing project: providing services to taxonomists for standard genome sequencing and annotation.</title>
        <authorList>
            <consortium name="The Broad Institute Genomics Platform"/>
            <consortium name="The Broad Institute Genome Sequencing Center for Infectious Disease"/>
            <person name="Wu L."/>
            <person name="Ma J."/>
        </authorList>
    </citation>
    <scope>NUCLEOTIDE SEQUENCE [LARGE SCALE GENOMIC DNA]</scope>
    <source>
        <strain evidence="4">CGMCC 4.7319</strain>
    </source>
</reference>
<feature type="domain" description="Purine catabolism PurC-like" evidence="1">
    <location>
        <begin position="16"/>
        <end position="116"/>
    </location>
</feature>
<dbReference type="PANTHER" id="PTHR33744:SF1">
    <property type="entry name" value="DNA-BINDING TRANSCRIPTIONAL ACTIVATOR ADER"/>
    <property type="match status" value="1"/>
</dbReference>
<dbReference type="InterPro" id="IPR025736">
    <property type="entry name" value="PucR_C-HTH_dom"/>
</dbReference>
<proteinExistence type="predicted"/>
<feature type="domain" description="PucR C-terminal helix-turn-helix" evidence="2">
    <location>
        <begin position="359"/>
        <end position="415"/>
    </location>
</feature>
<keyword evidence="4" id="KW-1185">Reference proteome</keyword>
<dbReference type="Proteomes" id="UP000597656">
    <property type="component" value="Unassembled WGS sequence"/>
</dbReference>
<dbReference type="Pfam" id="PF13556">
    <property type="entry name" value="HTH_30"/>
    <property type="match status" value="1"/>
</dbReference>
<dbReference type="RefSeq" id="WP_189152498.1">
    <property type="nucleotide sequence ID" value="NZ_BMNC01000001.1"/>
</dbReference>
<comment type="caution">
    <text evidence="3">The sequence shown here is derived from an EMBL/GenBank/DDBJ whole genome shotgun (WGS) entry which is preliminary data.</text>
</comment>
<dbReference type="InterPro" id="IPR051448">
    <property type="entry name" value="CdaR-like_regulators"/>
</dbReference>
<dbReference type="PANTHER" id="PTHR33744">
    <property type="entry name" value="CARBOHYDRATE DIACID REGULATOR"/>
    <property type="match status" value="1"/>
</dbReference>
<evidence type="ECO:0000313" key="4">
    <source>
        <dbReference type="Proteomes" id="UP000597656"/>
    </source>
</evidence>